<evidence type="ECO:0000313" key="3">
    <source>
        <dbReference type="Proteomes" id="UP001138751"/>
    </source>
</evidence>
<accession>A0A9X9WZG3</accession>
<dbReference type="EMBL" id="JAAEDM010000043">
    <property type="protein sequence ID" value="MBR0672542.1"/>
    <property type="molecule type" value="Genomic_DNA"/>
</dbReference>
<evidence type="ECO:0000313" key="2">
    <source>
        <dbReference type="EMBL" id="MBR0672542.1"/>
    </source>
</evidence>
<dbReference type="RefSeq" id="WP_211862958.1">
    <property type="nucleotide sequence ID" value="NZ_JAAEDM010000043.1"/>
</dbReference>
<dbReference type="Pfam" id="PF06568">
    <property type="entry name" value="YjiS-like"/>
    <property type="match status" value="1"/>
</dbReference>
<dbReference type="InterPro" id="IPR009506">
    <property type="entry name" value="YjiS-like"/>
</dbReference>
<name>A0A9X9WZG3_9PROT</name>
<keyword evidence="3" id="KW-1185">Reference proteome</keyword>
<comment type="caution">
    <text evidence="2">The sequence shown here is derived from an EMBL/GenBank/DDBJ whole genome shotgun (WGS) entry which is preliminary data.</text>
</comment>
<evidence type="ECO:0000259" key="1">
    <source>
        <dbReference type="Pfam" id="PF06568"/>
    </source>
</evidence>
<proteinExistence type="predicted"/>
<sequence>MSAHVAGHALRAAARPDLWRNIADRWLNRIRDRAAMATMTERDMRDAGLNRYDVARECSKPFWRE</sequence>
<gene>
    <name evidence="2" type="ORF">GXW76_15285</name>
</gene>
<dbReference type="Proteomes" id="UP001138751">
    <property type="component" value="Unassembled WGS sequence"/>
</dbReference>
<keyword evidence="2" id="KW-0648">Protein biosynthesis</keyword>
<feature type="domain" description="YjiS-like" evidence="1">
    <location>
        <begin position="23"/>
        <end position="54"/>
    </location>
</feature>
<protein>
    <submittedName>
        <fullName evidence="2">Translation initiation factor IF-2</fullName>
    </submittedName>
</protein>
<keyword evidence="2" id="KW-0396">Initiation factor</keyword>
<reference evidence="2" key="1">
    <citation type="submission" date="2020-01" db="EMBL/GenBank/DDBJ databases">
        <authorList>
            <person name="Rat A."/>
        </authorList>
    </citation>
    <scope>NUCLEOTIDE SEQUENCE</scope>
    <source>
        <strain evidence="2">LMG 31231</strain>
    </source>
</reference>
<dbReference type="AlphaFoldDB" id="A0A9X9WZG3"/>
<reference evidence="2" key="2">
    <citation type="journal article" date="2021" name="Syst. Appl. Microbiol.">
        <title>Roseomonas hellenica sp. nov., isolated from roots of wild-growing Alkanna tinctoria.</title>
        <authorList>
            <person name="Rat A."/>
            <person name="Naranjo H.D."/>
            <person name="Lebbe L."/>
            <person name="Cnockaert M."/>
            <person name="Krigas N."/>
            <person name="Grigoriadou K."/>
            <person name="Maloupa E."/>
            <person name="Willems A."/>
        </authorList>
    </citation>
    <scope>NUCLEOTIDE SEQUENCE</scope>
    <source>
        <strain evidence="2">LMG 31231</strain>
    </source>
</reference>
<dbReference type="GO" id="GO:0003743">
    <property type="term" value="F:translation initiation factor activity"/>
    <property type="evidence" value="ECO:0007669"/>
    <property type="project" value="UniProtKB-KW"/>
</dbReference>
<organism evidence="2 3">
    <name type="scientific">Neoroseomonas soli</name>
    <dbReference type="NCBI Taxonomy" id="1081025"/>
    <lineage>
        <taxon>Bacteria</taxon>
        <taxon>Pseudomonadati</taxon>
        <taxon>Pseudomonadota</taxon>
        <taxon>Alphaproteobacteria</taxon>
        <taxon>Acetobacterales</taxon>
        <taxon>Acetobacteraceae</taxon>
        <taxon>Neoroseomonas</taxon>
    </lineage>
</organism>